<protein>
    <submittedName>
        <fullName evidence="2">Arginyl-tRNA--protein transferase 1</fullName>
    </submittedName>
</protein>
<proteinExistence type="predicted"/>
<accession>A0ABR4QC46</accession>
<feature type="domain" description="N-end rule aminoacyl transferase C-terminal" evidence="1">
    <location>
        <begin position="17"/>
        <end position="156"/>
    </location>
</feature>
<dbReference type="InterPro" id="IPR007472">
    <property type="entry name" value="N-end_Aminoacyl_Trfase_C"/>
</dbReference>
<sequence>MHSCRNRSREFEASLDEEFRLYSDYQVVIHNDPPEKWTRDSFIAYLVDTPLVSANDAEAEANGAPQFGSYHQQYWLDGEKLIAVGVIDIVPEAYAFLRLGTYSTLQEIAFIRHLHRTYGSVVPTYADFAYYYMGFYVHSCGKMAYKNNYSPSYLACPETYAWTPLEKCQRLLDRSKYARFADANVEKAPSVDVDEVVILLPLSISLTWILPKSQFTVEGNTIVTTVAAARLVLSEHKFTLVRDWANLVRSTSTMRIDFAH</sequence>
<gene>
    <name evidence="2" type="ORF">TcWFU_009537</name>
</gene>
<dbReference type="InterPro" id="IPR030700">
    <property type="entry name" value="N-end_Aminoacyl_Trfase"/>
</dbReference>
<keyword evidence="2" id="KW-0808">Transferase</keyword>
<name>A0ABR4QC46_9CEST</name>
<dbReference type="Proteomes" id="UP001651158">
    <property type="component" value="Unassembled WGS sequence"/>
</dbReference>
<reference evidence="2 3" key="1">
    <citation type="journal article" date="2022" name="Front. Cell. Infect. Microbiol.">
        <title>The Genomes of Two Strains of Taenia crassiceps the Animal Model for the Study of Human Cysticercosis.</title>
        <authorList>
            <person name="Bobes R.J."/>
            <person name="Estrada K."/>
            <person name="Rios-Valencia D.G."/>
            <person name="Calderon-Gallegos A."/>
            <person name="de la Torre P."/>
            <person name="Carrero J.C."/>
            <person name="Sanchez-Flores A."/>
            <person name="Laclette J.P."/>
        </authorList>
    </citation>
    <scope>NUCLEOTIDE SEQUENCE [LARGE SCALE GENOMIC DNA]</scope>
    <source>
        <strain evidence="2">WFUcys</strain>
    </source>
</reference>
<keyword evidence="3" id="KW-1185">Reference proteome</keyword>
<comment type="caution">
    <text evidence="2">The sequence shown here is derived from an EMBL/GenBank/DDBJ whole genome shotgun (WGS) entry which is preliminary data.</text>
</comment>
<dbReference type="PANTHER" id="PTHR21367">
    <property type="entry name" value="ARGININE-TRNA-PROTEIN TRANSFERASE 1"/>
    <property type="match status" value="1"/>
</dbReference>
<evidence type="ECO:0000313" key="2">
    <source>
        <dbReference type="EMBL" id="KAL5107132.1"/>
    </source>
</evidence>
<dbReference type="EMBL" id="JAKROA010000005">
    <property type="protein sequence ID" value="KAL5107132.1"/>
    <property type="molecule type" value="Genomic_DNA"/>
</dbReference>
<dbReference type="Pfam" id="PF04377">
    <property type="entry name" value="ATE_C"/>
    <property type="match status" value="1"/>
</dbReference>
<dbReference type="PANTHER" id="PTHR21367:SF1">
    <property type="entry name" value="ARGINYL-TRNA--PROTEIN TRANSFERASE 1"/>
    <property type="match status" value="1"/>
</dbReference>
<dbReference type="GO" id="GO:0016740">
    <property type="term" value="F:transferase activity"/>
    <property type="evidence" value="ECO:0007669"/>
    <property type="project" value="UniProtKB-KW"/>
</dbReference>
<evidence type="ECO:0000259" key="1">
    <source>
        <dbReference type="Pfam" id="PF04377"/>
    </source>
</evidence>
<evidence type="ECO:0000313" key="3">
    <source>
        <dbReference type="Proteomes" id="UP001651158"/>
    </source>
</evidence>
<organism evidence="2 3">
    <name type="scientific">Taenia crassiceps</name>
    <dbReference type="NCBI Taxonomy" id="6207"/>
    <lineage>
        <taxon>Eukaryota</taxon>
        <taxon>Metazoa</taxon>
        <taxon>Spiralia</taxon>
        <taxon>Lophotrochozoa</taxon>
        <taxon>Platyhelminthes</taxon>
        <taxon>Cestoda</taxon>
        <taxon>Eucestoda</taxon>
        <taxon>Cyclophyllidea</taxon>
        <taxon>Taeniidae</taxon>
        <taxon>Taenia</taxon>
    </lineage>
</organism>